<comment type="caution">
    <text evidence="2">The sequence shown here is derived from an EMBL/GenBank/DDBJ whole genome shotgun (WGS) entry which is preliminary data.</text>
</comment>
<sequence>MDYLKEIEFAGVTARLKRISDTLMHDARRVYEYLNLSIEPNWHLVFLLLKKEKQLAVTEISAKLNFSHPAIINIIKKMKSKGYIISSTDTKDSRRQIIQLSKKAMQELPKLENEWDEIQLVVSQIFDTEFLEKLATVEANISEASMLKRLQLLKEMKK</sequence>
<dbReference type="Pfam" id="PF12802">
    <property type="entry name" value="MarR_2"/>
    <property type="match status" value="1"/>
</dbReference>
<dbReference type="InterPro" id="IPR000835">
    <property type="entry name" value="HTH_MarR-typ"/>
</dbReference>
<evidence type="ECO:0000313" key="3">
    <source>
        <dbReference type="Proteomes" id="UP001497602"/>
    </source>
</evidence>
<accession>A0ABP1F533</accession>
<keyword evidence="2" id="KW-0238">DNA-binding</keyword>
<dbReference type="RefSeq" id="WP_348737384.1">
    <property type="nucleotide sequence ID" value="NZ_CAXJRC010000007.1"/>
</dbReference>
<dbReference type="GO" id="GO:0003677">
    <property type="term" value="F:DNA binding"/>
    <property type="evidence" value="ECO:0007669"/>
    <property type="project" value="UniProtKB-KW"/>
</dbReference>
<organism evidence="2 3">
    <name type="scientific">Tenacibaculum vairaonense</name>
    <dbReference type="NCBI Taxonomy" id="3137860"/>
    <lineage>
        <taxon>Bacteria</taxon>
        <taxon>Pseudomonadati</taxon>
        <taxon>Bacteroidota</taxon>
        <taxon>Flavobacteriia</taxon>
        <taxon>Flavobacteriales</taxon>
        <taxon>Flavobacteriaceae</taxon>
        <taxon>Tenacibaculum</taxon>
    </lineage>
</organism>
<name>A0ABP1F533_9FLAO</name>
<gene>
    <name evidence="2" type="ORF">T190115A13A_160098</name>
</gene>
<dbReference type="EMBL" id="CAXJRC010000007">
    <property type="protein sequence ID" value="CAL2105565.1"/>
    <property type="molecule type" value="Genomic_DNA"/>
</dbReference>
<protein>
    <submittedName>
        <fullName evidence="2">Winged helix DNA-binding protein</fullName>
    </submittedName>
</protein>
<feature type="domain" description="HTH marR-type" evidence="1">
    <location>
        <begin position="38"/>
        <end position="95"/>
    </location>
</feature>
<keyword evidence="3" id="KW-1185">Reference proteome</keyword>
<evidence type="ECO:0000313" key="2">
    <source>
        <dbReference type="EMBL" id="CAL2105565.1"/>
    </source>
</evidence>
<dbReference type="Proteomes" id="UP001497602">
    <property type="component" value="Unassembled WGS sequence"/>
</dbReference>
<proteinExistence type="predicted"/>
<dbReference type="Gene3D" id="1.10.10.10">
    <property type="entry name" value="Winged helix-like DNA-binding domain superfamily/Winged helix DNA-binding domain"/>
    <property type="match status" value="1"/>
</dbReference>
<dbReference type="InterPro" id="IPR036388">
    <property type="entry name" value="WH-like_DNA-bd_sf"/>
</dbReference>
<dbReference type="SUPFAM" id="SSF46785">
    <property type="entry name" value="Winged helix' DNA-binding domain"/>
    <property type="match status" value="1"/>
</dbReference>
<reference evidence="2 3" key="1">
    <citation type="submission" date="2024-05" db="EMBL/GenBank/DDBJ databases">
        <authorList>
            <person name="Duchaud E."/>
        </authorList>
    </citation>
    <scope>NUCLEOTIDE SEQUENCE [LARGE SCALE GENOMIC DNA]</scope>
    <source>
        <strain evidence="2">Ena-SAMPLE-TAB-13-05-2024-13:56:06:370-140305</strain>
    </source>
</reference>
<evidence type="ECO:0000259" key="1">
    <source>
        <dbReference type="Pfam" id="PF12802"/>
    </source>
</evidence>
<dbReference type="InterPro" id="IPR036390">
    <property type="entry name" value="WH_DNA-bd_sf"/>
</dbReference>